<sequence>MFSCFGCKRKYADPSTLAKHMEGFCKVLSKTKVYPCGQDKCFSRLSTRKTFISHLKKIHSLQMLTPDVPKLISDDSQTSYDSPMIVETPLDANLSCLGDSLRCFYSKLYANPQIPRNTVQGVAQGLQEEFSSYNSLLKPLVPPENTDFHALLTEVEERVDLFSTERFSQVLTGSHGMLPGH</sequence>
<dbReference type="EMBL" id="HBUF01596005">
    <property type="protein sequence ID" value="CAG6774791.1"/>
    <property type="molecule type" value="Transcribed_RNA"/>
</dbReference>
<evidence type="ECO:0000313" key="2">
    <source>
        <dbReference type="EMBL" id="CAG6774791.1"/>
    </source>
</evidence>
<organism evidence="2">
    <name type="scientific">Cacopsylla melanoneura</name>
    <dbReference type="NCBI Taxonomy" id="428564"/>
    <lineage>
        <taxon>Eukaryota</taxon>
        <taxon>Metazoa</taxon>
        <taxon>Ecdysozoa</taxon>
        <taxon>Arthropoda</taxon>
        <taxon>Hexapoda</taxon>
        <taxon>Insecta</taxon>
        <taxon>Pterygota</taxon>
        <taxon>Neoptera</taxon>
        <taxon>Paraneoptera</taxon>
        <taxon>Hemiptera</taxon>
        <taxon>Sternorrhyncha</taxon>
        <taxon>Psylloidea</taxon>
        <taxon>Psyllidae</taxon>
        <taxon>Psyllinae</taxon>
        <taxon>Cacopsylla</taxon>
    </lineage>
</organism>
<protein>
    <recommendedName>
        <fullName evidence="1">C2H2-type domain-containing protein</fullName>
    </recommendedName>
</protein>
<proteinExistence type="predicted"/>
<name>A0A8D9F2F3_9HEMI</name>
<dbReference type="InterPro" id="IPR013087">
    <property type="entry name" value="Znf_C2H2_type"/>
</dbReference>
<dbReference type="Gene3D" id="3.30.160.60">
    <property type="entry name" value="Classic Zinc Finger"/>
    <property type="match status" value="1"/>
</dbReference>
<reference evidence="2" key="1">
    <citation type="submission" date="2021-05" db="EMBL/GenBank/DDBJ databases">
        <authorList>
            <person name="Alioto T."/>
            <person name="Alioto T."/>
            <person name="Gomez Garrido J."/>
        </authorList>
    </citation>
    <scope>NUCLEOTIDE SEQUENCE</scope>
</reference>
<feature type="domain" description="C2H2-type" evidence="1">
    <location>
        <begin position="36"/>
        <end position="59"/>
    </location>
</feature>
<dbReference type="AlphaFoldDB" id="A0A8D9F2F3"/>
<dbReference type="PROSITE" id="PS00028">
    <property type="entry name" value="ZINC_FINGER_C2H2_1"/>
    <property type="match status" value="1"/>
</dbReference>
<accession>A0A8D9F2F3</accession>
<evidence type="ECO:0000259" key="1">
    <source>
        <dbReference type="PROSITE" id="PS00028"/>
    </source>
</evidence>